<dbReference type="AlphaFoldDB" id="A0A2A9DYF3"/>
<evidence type="ECO:0000256" key="1">
    <source>
        <dbReference type="SAM" id="MobiDB-lite"/>
    </source>
</evidence>
<feature type="transmembrane region" description="Helical" evidence="2">
    <location>
        <begin position="20"/>
        <end position="43"/>
    </location>
</feature>
<evidence type="ECO:0000256" key="2">
    <source>
        <dbReference type="SAM" id="Phobius"/>
    </source>
</evidence>
<keyword evidence="2" id="KW-0812">Transmembrane</keyword>
<organism evidence="3 4">
    <name type="scientific">Paramicrobacterium agarici</name>
    <dbReference type="NCBI Taxonomy" id="630514"/>
    <lineage>
        <taxon>Bacteria</taxon>
        <taxon>Bacillati</taxon>
        <taxon>Actinomycetota</taxon>
        <taxon>Actinomycetes</taxon>
        <taxon>Micrococcales</taxon>
        <taxon>Microbacteriaceae</taxon>
        <taxon>Paramicrobacterium</taxon>
    </lineage>
</organism>
<dbReference type="Proteomes" id="UP000221369">
    <property type="component" value="Unassembled WGS sequence"/>
</dbReference>
<dbReference type="OrthoDB" id="5149460at2"/>
<dbReference type="RefSeq" id="WP_098407539.1">
    <property type="nucleotide sequence ID" value="NZ_PDJE01000001.1"/>
</dbReference>
<keyword evidence="4" id="KW-1185">Reference proteome</keyword>
<protein>
    <submittedName>
        <fullName evidence="3">Uncharacterized protein</fullName>
    </submittedName>
</protein>
<evidence type="ECO:0000313" key="3">
    <source>
        <dbReference type="EMBL" id="PFG31165.1"/>
    </source>
</evidence>
<feature type="compositionally biased region" description="Basic and acidic residues" evidence="1">
    <location>
        <begin position="68"/>
        <end position="78"/>
    </location>
</feature>
<feature type="region of interest" description="Disordered" evidence="1">
    <location>
        <begin position="50"/>
        <end position="78"/>
    </location>
</feature>
<proteinExistence type="predicted"/>
<dbReference type="EMBL" id="PDJE01000001">
    <property type="protein sequence ID" value="PFG31165.1"/>
    <property type="molecule type" value="Genomic_DNA"/>
</dbReference>
<gene>
    <name evidence="3" type="ORF">ATJ78_2118</name>
</gene>
<evidence type="ECO:0000313" key="4">
    <source>
        <dbReference type="Proteomes" id="UP000221369"/>
    </source>
</evidence>
<keyword evidence="2" id="KW-0472">Membrane</keyword>
<comment type="caution">
    <text evidence="3">The sequence shown here is derived from an EMBL/GenBank/DDBJ whole genome shotgun (WGS) entry which is preliminary data.</text>
</comment>
<reference evidence="3 4" key="1">
    <citation type="submission" date="2017-10" db="EMBL/GenBank/DDBJ databases">
        <title>Sequencing the genomes of 1000 actinobacteria strains.</title>
        <authorList>
            <person name="Klenk H.-P."/>
        </authorList>
    </citation>
    <scope>NUCLEOTIDE SEQUENCE [LARGE SCALE GENOMIC DNA]</scope>
    <source>
        <strain evidence="3 4">DSM 21798</strain>
    </source>
</reference>
<keyword evidence="2" id="KW-1133">Transmembrane helix</keyword>
<sequence>MSFATILMAESEHVVNELPMPSIMFGVLALVVFLFLGVITFTYRDVANRHSHKTGSAPTAHTYDTPGDDTHHEAHTSE</sequence>
<name>A0A2A9DYF3_9MICO</name>
<accession>A0A2A9DYF3</accession>